<feature type="signal peptide" evidence="1">
    <location>
        <begin position="1"/>
        <end position="23"/>
    </location>
</feature>
<dbReference type="WBParaSite" id="Pan_g12351.t1">
    <property type="protein sequence ID" value="Pan_g12351.t1"/>
    <property type="gene ID" value="Pan_g12351"/>
</dbReference>
<reference evidence="3" key="2">
    <citation type="submission" date="2020-10" db="UniProtKB">
        <authorList>
            <consortium name="WormBaseParasite"/>
        </authorList>
    </citation>
    <scope>IDENTIFICATION</scope>
</reference>
<accession>A0A7E4USL7</accession>
<keyword evidence="2" id="KW-1185">Reference proteome</keyword>
<organism evidence="2 3">
    <name type="scientific">Panagrellus redivivus</name>
    <name type="common">Microworm</name>
    <dbReference type="NCBI Taxonomy" id="6233"/>
    <lineage>
        <taxon>Eukaryota</taxon>
        <taxon>Metazoa</taxon>
        <taxon>Ecdysozoa</taxon>
        <taxon>Nematoda</taxon>
        <taxon>Chromadorea</taxon>
        <taxon>Rhabditida</taxon>
        <taxon>Tylenchina</taxon>
        <taxon>Panagrolaimomorpha</taxon>
        <taxon>Panagrolaimoidea</taxon>
        <taxon>Panagrolaimidae</taxon>
        <taxon>Panagrellus</taxon>
    </lineage>
</organism>
<feature type="chain" id="PRO_5028991114" evidence="1">
    <location>
        <begin position="24"/>
        <end position="105"/>
    </location>
</feature>
<evidence type="ECO:0000313" key="3">
    <source>
        <dbReference type="WBParaSite" id="Pan_g12351.t1"/>
    </source>
</evidence>
<proteinExistence type="predicted"/>
<name>A0A7E4USL7_PANRE</name>
<dbReference type="Proteomes" id="UP000492821">
    <property type="component" value="Unassembled WGS sequence"/>
</dbReference>
<reference evidence="2" key="1">
    <citation type="journal article" date="2013" name="Genetics">
        <title>The draft genome and transcriptome of Panagrellus redivivus are shaped by the harsh demands of a free-living lifestyle.</title>
        <authorList>
            <person name="Srinivasan J."/>
            <person name="Dillman A.R."/>
            <person name="Macchietto M.G."/>
            <person name="Heikkinen L."/>
            <person name="Lakso M."/>
            <person name="Fracchia K.M."/>
            <person name="Antoshechkin I."/>
            <person name="Mortazavi A."/>
            <person name="Wong G."/>
            <person name="Sternberg P.W."/>
        </authorList>
    </citation>
    <scope>NUCLEOTIDE SEQUENCE [LARGE SCALE GENOMIC DNA]</scope>
    <source>
        <strain evidence="2">MT8872</strain>
    </source>
</reference>
<keyword evidence="1" id="KW-0732">Signal</keyword>
<evidence type="ECO:0000313" key="2">
    <source>
        <dbReference type="Proteomes" id="UP000492821"/>
    </source>
</evidence>
<sequence length="105" mass="12133">MKQFSLILVLALCVSLFPTPLHADICKGCKMFLATLKDAMPIEQATIEKYEALLQIACNKYLVEEDIRDCYRVERPHLDYALNGFKNGWHCFIQSTARYSQFLLL</sequence>
<dbReference type="AlphaFoldDB" id="A0A7E4USL7"/>
<evidence type="ECO:0000256" key="1">
    <source>
        <dbReference type="SAM" id="SignalP"/>
    </source>
</evidence>
<protein>
    <submittedName>
        <fullName evidence="3">Saposin B-type domain-containing protein</fullName>
    </submittedName>
</protein>